<reference evidence="4" key="1">
    <citation type="submission" date="2019-05" db="EMBL/GenBank/DDBJ databases">
        <title>Tamlana fucoidanivorans sp. nov., isolated from the surface of algae collected from Fujian province in China.</title>
        <authorList>
            <person name="Li J."/>
        </authorList>
    </citation>
    <scope>NUCLEOTIDE SEQUENCE [LARGE SCALE GENOMIC DNA]</scope>
    <source>
        <strain evidence="4">2251</strain>
        <plasmid evidence="4">unnamed5</plasmid>
    </source>
</reference>
<dbReference type="PANTHER" id="PTHR43283">
    <property type="entry name" value="BETA-LACTAMASE-RELATED"/>
    <property type="match status" value="1"/>
</dbReference>
<dbReference type="SUPFAM" id="SSF56601">
    <property type="entry name" value="beta-lactamase/transpeptidase-like"/>
    <property type="match status" value="1"/>
</dbReference>
<dbReference type="KEGG" id="plia:E4191_17835"/>
<dbReference type="InterPro" id="IPR001466">
    <property type="entry name" value="Beta-lactam-related"/>
</dbReference>
<dbReference type="Pfam" id="PF00144">
    <property type="entry name" value="Beta-lactamase"/>
    <property type="match status" value="1"/>
</dbReference>
<name>A0A4Y5SR75_9RHOB</name>
<dbReference type="AlphaFoldDB" id="A0A4Y5SR75"/>
<keyword evidence="3" id="KW-0614">Plasmid</keyword>
<geneLocation type="plasmid" evidence="3 4">
    <name>unnamed5</name>
</geneLocation>
<dbReference type="GO" id="GO:0016787">
    <property type="term" value="F:hydrolase activity"/>
    <property type="evidence" value="ECO:0007669"/>
    <property type="project" value="UniProtKB-KW"/>
</dbReference>
<feature type="signal peptide" evidence="1">
    <location>
        <begin position="1"/>
        <end position="28"/>
    </location>
</feature>
<evidence type="ECO:0000313" key="4">
    <source>
        <dbReference type="Proteomes" id="UP000296374"/>
    </source>
</evidence>
<gene>
    <name evidence="3" type="ORF">E4191_17835</name>
</gene>
<protein>
    <submittedName>
        <fullName evidence="3">Serine hydrolase</fullName>
    </submittedName>
</protein>
<keyword evidence="3" id="KW-0378">Hydrolase</keyword>
<feature type="chain" id="PRO_5021289789" evidence="1">
    <location>
        <begin position="29"/>
        <end position="419"/>
    </location>
</feature>
<keyword evidence="1" id="KW-0732">Signal</keyword>
<organism evidence="3 4">
    <name type="scientific">Paracoccus liaowanqingii</name>
    <dbReference type="NCBI Taxonomy" id="2560053"/>
    <lineage>
        <taxon>Bacteria</taxon>
        <taxon>Pseudomonadati</taxon>
        <taxon>Pseudomonadota</taxon>
        <taxon>Alphaproteobacteria</taxon>
        <taxon>Rhodobacterales</taxon>
        <taxon>Paracoccaceae</taxon>
        <taxon>Paracoccus</taxon>
    </lineage>
</organism>
<feature type="domain" description="Beta-lactamase-related" evidence="2">
    <location>
        <begin position="112"/>
        <end position="404"/>
    </location>
</feature>
<dbReference type="PANTHER" id="PTHR43283:SF14">
    <property type="entry name" value="BLL8153 PROTEIN"/>
    <property type="match status" value="1"/>
</dbReference>
<evidence type="ECO:0000259" key="2">
    <source>
        <dbReference type="Pfam" id="PF00144"/>
    </source>
</evidence>
<sequence length="419" mass="44740">MEVPMTRCLPTPLALLLAGLALPLSAAAQGYPHADEPIGTIEDVYDGHLTPDLAVSTFRNIDRLFPTRTIAAGDTARDLPQAPVDLEATLTYQVGEATHDLYDFLSLDNVAGMIVLKDGAVVYETYQRGNTPDTRWMSMSVAKSVTSTLVGAAIRDGHIGGLDDMVTEYVPALAGSAYDGVSIHDILLMASGVAWNETYTDPTSDRRALLRAQIEQRPGAAMEVMAALPRAHEPGTHHTYSTGETQVLAEIVTGATGQPLSDYLSQKIWQPYGMEADANWWLDSPDGTEIGGSGLSATLRDYARFGQFFLEGGMIDGQPVLPEGWTETAGQPQVLTGGAQIDYGYMWWPGWTEPSIADGAYAAIGIQGQNIYINPARGVVIATHMAQPKPLGREPVDPLLVFDAISAALDGAAPEGAPD</sequence>
<dbReference type="Gene3D" id="3.40.710.10">
    <property type="entry name" value="DD-peptidase/beta-lactamase superfamily"/>
    <property type="match status" value="1"/>
</dbReference>
<dbReference type="EMBL" id="CP040761">
    <property type="protein sequence ID" value="QDA36002.1"/>
    <property type="molecule type" value="Genomic_DNA"/>
</dbReference>
<dbReference type="InterPro" id="IPR012338">
    <property type="entry name" value="Beta-lactam/transpept-like"/>
</dbReference>
<evidence type="ECO:0000256" key="1">
    <source>
        <dbReference type="SAM" id="SignalP"/>
    </source>
</evidence>
<accession>A0A4Y5SR75</accession>
<dbReference type="InterPro" id="IPR050789">
    <property type="entry name" value="Diverse_Enzym_Activities"/>
</dbReference>
<dbReference type="Proteomes" id="UP000296374">
    <property type="component" value="Plasmid unnamed5"/>
</dbReference>
<proteinExistence type="predicted"/>
<evidence type="ECO:0000313" key="3">
    <source>
        <dbReference type="EMBL" id="QDA36002.1"/>
    </source>
</evidence>